<sequence>MGVKLAQCSENKTCVCKTQKLSHDYRICLNVLGEDCLSDNDCASKNSMCLANKCRCQPDYVAISDYECLHGLYI</sequence>
<evidence type="ECO:0000259" key="1">
    <source>
        <dbReference type="Pfam" id="PF01683"/>
    </source>
</evidence>
<organism evidence="2 3">
    <name type="scientific">Cotesia congregata</name>
    <name type="common">Parasitoid wasp</name>
    <name type="synonym">Apanteles congregatus</name>
    <dbReference type="NCBI Taxonomy" id="51543"/>
    <lineage>
        <taxon>Eukaryota</taxon>
        <taxon>Metazoa</taxon>
        <taxon>Ecdysozoa</taxon>
        <taxon>Arthropoda</taxon>
        <taxon>Hexapoda</taxon>
        <taxon>Insecta</taxon>
        <taxon>Pterygota</taxon>
        <taxon>Neoptera</taxon>
        <taxon>Endopterygota</taxon>
        <taxon>Hymenoptera</taxon>
        <taxon>Apocrita</taxon>
        <taxon>Ichneumonoidea</taxon>
        <taxon>Braconidae</taxon>
        <taxon>Microgastrinae</taxon>
        <taxon>Cotesia</taxon>
    </lineage>
</organism>
<accession>A0A8J2MCZ7</accession>
<dbReference type="AlphaFoldDB" id="A0A8J2MCZ7"/>
<proteinExistence type="predicted"/>
<gene>
    <name evidence="2" type="ORF">HICCMSTLAB_LOCUS4033</name>
</gene>
<protein>
    <recommendedName>
        <fullName evidence="1">EB domain-containing protein</fullName>
    </recommendedName>
</protein>
<comment type="caution">
    <text evidence="2">The sequence shown here is derived from an EMBL/GenBank/DDBJ whole genome shotgun (WGS) entry which is preliminary data.</text>
</comment>
<dbReference type="Pfam" id="PF01683">
    <property type="entry name" value="EB"/>
    <property type="match status" value="1"/>
</dbReference>
<keyword evidence="3" id="KW-1185">Reference proteome</keyword>
<dbReference type="OrthoDB" id="5912242at2759"/>
<evidence type="ECO:0000313" key="3">
    <source>
        <dbReference type="Proteomes" id="UP000786811"/>
    </source>
</evidence>
<evidence type="ECO:0000313" key="2">
    <source>
        <dbReference type="EMBL" id="CAG5084164.1"/>
    </source>
</evidence>
<name>A0A8J2MCZ7_COTCN</name>
<dbReference type="EMBL" id="CAJNRD030001118">
    <property type="protein sequence ID" value="CAG5084164.1"/>
    <property type="molecule type" value="Genomic_DNA"/>
</dbReference>
<reference evidence="2" key="1">
    <citation type="submission" date="2021-04" db="EMBL/GenBank/DDBJ databases">
        <authorList>
            <person name="Chebbi M.A.C M."/>
        </authorList>
    </citation>
    <scope>NUCLEOTIDE SEQUENCE</scope>
</reference>
<feature type="domain" description="EB" evidence="1">
    <location>
        <begin position="32"/>
        <end position="68"/>
    </location>
</feature>
<dbReference type="InterPro" id="IPR006149">
    <property type="entry name" value="EB_dom"/>
</dbReference>
<dbReference type="Proteomes" id="UP000786811">
    <property type="component" value="Unassembled WGS sequence"/>
</dbReference>